<name>A0A5C4V3T4_9ACTN</name>
<feature type="domain" description="Carrier" evidence="1">
    <location>
        <begin position="28"/>
        <end position="85"/>
    </location>
</feature>
<dbReference type="RefSeq" id="WP_139643982.1">
    <property type="nucleotide sequence ID" value="NZ_BAAAZS010000058.1"/>
</dbReference>
<dbReference type="AlphaFoldDB" id="A0A5C4V3T4"/>
<dbReference type="SUPFAM" id="SSF47336">
    <property type="entry name" value="ACP-like"/>
    <property type="match status" value="1"/>
</dbReference>
<evidence type="ECO:0000313" key="3">
    <source>
        <dbReference type="Proteomes" id="UP000311713"/>
    </source>
</evidence>
<dbReference type="Pfam" id="PF00550">
    <property type="entry name" value="PP-binding"/>
    <property type="match status" value="1"/>
</dbReference>
<gene>
    <name evidence="2" type="ORF">FH715_11295</name>
</gene>
<organism evidence="2 3">
    <name type="scientific">Streptomyces sedi</name>
    <dbReference type="NCBI Taxonomy" id="555059"/>
    <lineage>
        <taxon>Bacteria</taxon>
        <taxon>Bacillati</taxon>
        <taxon>Actinomycetota</taxon>
        <taxon>Actinomycetes</taxon>
        <taxon>Kitasatosporales</taxon>
        <taxon>Streptomycetaceae</taxon>
        <taxon>Streptomyces</taxon>
    </lineage>
</organism>
<keyword evidence="3" id="KW-1185">Reference proteome</keyword>
<accession>A0A5C4V3T4</accession>
<dbReference type="InterPro" id="IPR009081">
    <property type="entry name" value="PP-bd_ACP"/>
</dbReference>
<protein>
    <submittedName>
        <fullName evidence="2">Acyl carrier protein</fullName>
    </submittedName>
</protein>
<comment type="caution">
    <text evidence="2">The sequence shown here is derived from an EMBL/GenBank/DDBJ whole genome shotgun (WGS) entry which is preliminary data.</text>
</comment>
<dbReference type="Gene3D" id="1.10.1200.10">
    <property type="entry name" value="ACP-like"/>
    <property type="match status" value="1"/>
</dbReference>
<sequence>MSETTPVSAGGHDAVLKEVKDFLEARFLPEGETGIEATTPLLEWGILTSISTTELIAFIQDRYGLFVPPEMIVGSNFKNLEKITELVLSLENDPLARA</sequence>
<reference evidence="2 3" key="1">
    <citation type="submission" date="2019-06" db="EMBL/GenBank/DDBJ databases">
        <title>Draft genome of Streptomyces sedi sp. JCM16909.</title>
        <authorList>
            <person name="Klykleung N."/>
            <person name="Tanasupawat S."/>
            <person name="Kudo T."/>
            <person name="Yuki M."/>
            <person name="Ohkuma M."/>
        </authorList>
    </citation>
    <scope>NUCLEOTIDE SEQUENCE [LARGE SCALE GENOMIC DNA]</scope>
    <source>
        <strain evidence="2 3">JCM 16909</strain>
    </source>
</reference>
<evidence type="ECO:0000259" key="1">
    <source>
        <dbReference type="Pfam" id="PF00550"/>
    </source>
</evidence>
<dbReference type="Proteomes" id="UP000311713">
    <property type="component" value="Unassembled WGS sequence"/>
</dbReference>
<proteinExistence type="predicted"/>
<evidence type="ECO:0000313" key="2">
    <source>
        <dbReference type="EMBL" id="TNM30584.1"/>
    </source>
</evidence>
<dbReference type="EMBL" id="VDGT01000007">
    <property type="protein sequence ID" value="TNM30584.1"/>
    <property type="molecule type" value="Genomic_DNA"/>
</dbReference>
<dbReference type="OrthoDB" id="5383272at2"/>
<dbReference type="InterPro" id="IPR036736">
    <property type="entry name" value="ACP-like_sf"/>
</dbReference>